<dbReference type="Proteomes" id="UP001465976">
    <property type="component" value="Unassembled WGS sequence"/>
</dbReference>
<feature type="compositionally biased region" description="Acidic residues" evidence="1">
    <location>
        <begin position="558"/>
        <end position="570"/>
    </location>
</feature>
<proteinExistence type="predicted"/>
<feature type="compositionally biased region" description="Low complexity" evidence="1">
    <location>
        <begin position="411"/>
        <end position="424"/>
    </location>
</feature>
<sequence>MWRVVDNTNVSDVYLRRSQSAPLTVYLGIKKPEFQNDMLELLFPHLPRIREFHMAADGFELPPDPLNAAPAVTPTAALYSSPLLTSPAPMLESLSIGTYGKDPAVAGGILPVIFDSQMPRLTQVDLEYFTSWPRDHFHNLTHLCLSYQNEATRPTTSAFLDFLQSSAHTLEELALVRAGPTLEDALDLPPAPGRPRVHLPKLKEMNLGEWPATSNIGRFLSHLIIPPTADLYIWGTILSDPFADLASMIPADTSGLMNFQMITKWYLTHFFASQMGELLYTPFLAVVGSSKTGRQGAALHTYGPFQPARLLDTLPRFPLQEVKTFVVRDSSLQTNRFSTSSWKEILVKMSNLEELRILAFQSMGTTRGVLGALMPKDTDKDGVGDGEDMQPSPLTNGHRLRPSDVTPTTKSQILSPSMVSSSSSLSNTQASLICPKLKSLTIEHDADLASIFIAKLVRSRRRAGSFIEKLKVLVFDPRGPGGSRRMSESGASRPSSPNPPGPPPPPPPPHVNGNPPAQAPVITLPPPPPNFNGQPPPIVIVPPGPTQPPPPQSPSSAGDDDDNESNYDSEAEYRIRSDESYELLRSCCDDAEPDSGDKRWDVEFVHGMPLSRDLVPPGWPTNVWVRTGGAS</sequence>
<feature type="region of interest" description="Disordered" evidence="1">
    <location>
        <begin position="371"/>
        <end position="424"/>
    </location>
</feature>
<keyword evidence="3" id="KW-1185">Reference proteome</keyword>
<name>A0ABR3FSW7_9AGAR</name>
<accession>A0ABR3FSW7</accession>
<reference evidence="2 3" key="1">
    <citation type="submission" date="2024-02" db="EMBL/GenBank/DDBJ databases">
        <title>A draft genome for the cacao thread blight pathogen Marasmius crinis-equi.</title>
        <authorList>
            <person name="Cohen S.P."/>
            <person name="Baruah I.K."/>
            <person name="Amoako-Attah I."/>
            <person name="Bukari Y."/>
            <person name="Meinhardt L.W."/>
            <person name="Bailey B.A."/>
        </authorList>
    </citation>
    <scope>NUCLEOTIDE SEQUENCE [LARGE SCALE GENOMIC DNA]</scope>
    <source>
        <strain evidence="2 3">GH-76</strain>
    </source>
</reference>
<feature type="compositionally biased region" description="Pro residues" evidence="1">
    <location>
        <begin position="496"/>
        <end position="510"/>
    </location>
</feature>
<protein>
    <submittedName>
        <fullName evidence="2">Uncharacterized protein</fullName>
    </submittedName>
</protein>
<feature type="region of interest" description="Disordered" evidence="1">
    <location>
        <begin position="610"/>
        <end position="631"/>
    </location>
</feature>
<feature type="compositionally biased region" description="Low complexity" evidence="1">
    <location>
        <begin position="511"/>
        <end position="522"/>
    </location>
</feature>
<evidence type="ECO:0000313" key="2">
    <source>
        <dbReference type="EMBL" id="KAL0578232.1"/>
    </source>
</evidence>
<evidence type="ECO:0000313" key="3">
    <source>
        <dbReference type="Proteomes" id="UP001465976"/>
    </source>
</evidence>
<comment type="caution">
    <text evidence="2">The sequence shown here is derived from an EMBL/GenBank/DDBJ whole genome shotgun (WGS) entry which is preliminary data.</text>
</comment>
<feature type="compositionally biased region" description="Pro residues" evidence="1">
    <location>
        <begin position="523"/>
        <end position="553"/>
    </location>
</feature>
<evidence type="ECO:0000256" key="1">
    <source>
        <dbReference type="SAM" id="MobiDB-lite"/>
    </source>
</evidence>
<dbReference type="EMBL" id="JBAHYK010000112">
    <property type="protein sequence ID" value="KAL0578232.1"/>
    <property type="molecule type" value="Genomic_DNA"/>
</dbReference>
<organism evidence="2 3">
    <name type="scientific">Marasmius crinis-equi</name>
    <dbReference type="NCBI Taxonomy" id="585013"/>
    <lineage>
        <taxon>Eukaryota</taxon>
        <taxon>Fungi</taxon>
        <taxon>Dikarya</taxon>
        <taxon>Basidiomycota</taxon>
        <taxon>Agaricomycotina</taxon>
        <taxon>Agaricomycetes</taxon>
        <taxon>Agaricomycetidae</taxon>
        <taxon>Agaricales</taxon>
        <taxon>Marasmiineae</taxon>
        <taxon>Marasmiaceae</taxon>
        <taxon>Marasmius</taxon>
    </lineage>
</organism>
<feature type="region of interest" description="Disordered" evidence="1">
    <location>
        <begin position="475"/>
        <end position="580"/>
    </location>
</feature>
<gene>
    <name evidence="2" type="ORF">V5O48_003769</name>
</gene>